<keyword evidence="2" id="KW-1185">Reference proteome</keyword>
<protein>
    <submittedName>
        <fullName evidence="1">Uncharacterized protein</fullName>
    </submittedName>
</protein>
<evidence type="ECO:0000313" key="2">
    <source>
        <dbReference type="Proteomes" id="UP000197007"/>
    </source>
</evidence>
<dbReference type="Proteomes" id="UP000197007">
    <property type="component" value="Chromosome"/>
</dbReference>
<accession>A0A1Z4BP26</accession>
<dbReference type="EMBL" id="CP022022">
    <property type="protein sequence ID" value="ASF43027.1"/>
    <property type="molecule type" value="Genomic_DNA"/>
</dbReference>
<name>A0A1Z4BP26_9FLAO</name>
<proteinExistence type="predicted"/>
<reference evidence="2" key="1">
    <citation type="submission" date="2017-06" db="EMBL/GenBank/DDBJ databases">
        <title>Complete genome sequence of Capnocytophaga sp. KCOM 1579 (=ChDC OS43) isolated from a human refractory periapical abscess lesion.</title>
        <authorList>
            <person name="Kook J.-K."/>
            <person name="Park S.-N."/>
            <person name="Lim Y.K."/>
            <person name="Roh H."/>
        </authorList>
    </citation>
    <scope>NUCLEOTIDE SEQUENCE [LARGE SCALE GENOMIC DNA]</scope>
    <source>
        <strain evidence="2">ChDC OS43</strain>
    </source>
</reference>
<organism evidence="1 2">
    <name type="scientific">Capnocytophaga endodontalis</name>
    <dbReference type="NCBI Taxonomy" id="2708117"/>
    <lineage>
        <taxon>Bacteria</taxon>
        <taxon>Pseudomonadati</taxon>
        <taxon>Bacteroidota</taxon>
        <taxon>Flavobacteriia</taxon>
        <taxon>Flavobacteriales</taxon>
        <taxon>Flavobacteriaceae</taxon>
        <taxon>Capnocytophaga</taxon>
    </lineage>
</organism>
<gene>
    <name evidence="1" type="ORF">CBG49_08040</name>
</gene>
<dbReference type="RefSeq" id="WP_088594092.1">
    <property type="nucleotide sequence ID" value="NZ_CP022022.1"/>
</dbReference>
<evidence type="ECO:0000313" key="1">
    <source>
        <dbReference type="EMBL" id="ASF43027.1"/>
    </source>
</evidence>
<dbReference type="AlphaFoldDB" id="A0A1Z4BP26"/>
<dbReference type="KEGG" id="capn:CBG49_08040"/>
<sequence>MEKEFVIPKREVTSIDIDEVNKLLEERLYFELLTEAPTTTYQAQLFDSEGMGTSLMFRIVLREDFTSYIGIQMLGAGEQPKDDEWRAKFFGLLPNKDTIEKEITNEILDLLRKIYKLGAEKKIEKSV</sequence>